<reference evidence="1" key="1">
    <citation type="journal article" date="2015" name="Nature">
        <title>Complex archaea that bridge the gap between prokaryotes and eukaryotes.</title>
        <authorList>
            <person name="Spang A."/>
            <person name="Saw J.H."/>
            <person name="Jorgensen S.L."/>
            <person name="Zaremba-Niedzwiedzka K."/>
            <person name="Martijn J."/>
            <person name="Lind A.E."/>
            <person name="van Eijk R."/>
            <person name="Schleper C."/>
            <person name="Guy L."/>
            <person name="Ettema T.J."/>
        </authorList>
    </citation>
    <scope>NUCLEOTIDE SEQUENCE</scope>
</reference>
<sequence length="53" mass="5984">MAPVQWIQRAFPEAPLTVFRERAGEREALADHPMTELVARPNGFYDGIALWSA</sequence>
<accession>A0A0F8Y0S6</accession>
<evidence type="ECO:0000313" key="1">
    <source>
        <dbReference type="EMBL" id="KKK67175.1"/>
    </source>
</evidence>
<gene>
    <name evidence="1" type="ORF">LCGC14_2956710</name>
</gene>
<proteinExistence type="predicted"/>
<dbReference type="AlphaFoldDB" id="A0A0F8Y0S6"/>
<dbReference type="EMBL" id="LAZR01059735">
    <property type="protein sequence ID" value="KKK67175.1"/>
    <property type="molecule type" value="Genomic_DNA"/>
</dbReference>
<name>A0A0F8Y0S6_9ZZZZ</name>
<feature type="non-terminal residue" evidence="1">
    <location>
        <position position="53"/>
    </location>
</feature>
<comment type="caution">
    <text evidence="1">The sequence shown here is derived from an EMBL/GenBank/DDBJ whole genome shotgun (WGS) entry which is preliminary data.</text>
</comment>
<organism evidence="1">
    <name type="scientific">marine sediment metagenome</name>
    <dbReference type="NCBI Taxonomy" id="412755"/>
    <lineage>
        <taxon>unclassified sequences</taxon>
        <taxon>metagenomes</taxon>
        <taxon>ecological metagenomes</taxon>
    </lineage>
</organism>
<protein>
    <submittedName>
        <fullName evidence="1">Uncharacterized protein</fullName>
    </submittedName>
</protein>